<comment type="caution">
    <text evidence="2">The sequence shown here is derived from an EMBL/GenBank/DDBJ whole genome shotgun (WGS) entry which is preliminary data.</text>
</comment>
<evidence type="ECO:0000313" key="2">
    <source>
        <dbReference type="EMBL" id="RAK13228.1"/>
    </source>
</evidence>
<proteinExistence type="predicted"/>
<keyword evidence="1" id="KW-0812">Transmembrane</keyword>
<keyword evidence="1" id="KW-0472">Membrane</keyword>
<dbReference type="AlphaFoldDB" id="A0A327XW50"/>
<reference evidence="2 3" key="1">
    <citation type="submission" date="2018-06" db="EMBL/GenBank/DDBJ databases">
        <title>Genomic Encyclopedia of Archaeal and Bacterial Type Strains, Phase II (KMG-II): from individual species to whole genera.</title>
        <authorList>
            <person name="Goeker M."/>
        </authorList>
    </citation>
    <scope>NUCLEOTIDE SEQUENCE [LARGE SCALE GENOMIC DNA]</scope>
    <source>
        <strain evidence="2 3">DSM 22011</strain>
    </source>
</reference>
<protein>
    <submittedName>
        <fullName evidence="2">Putative secreted protein</fullName>
    </submittedName>
</protein>
<evidence type="ECO:0000313" key="3">
    <source>
        <dbReference type="Proteomes" id="UP000249165"/>
    </source>
</evidence>
<feature type="transmembrane region" description="Helical" evidence="1">
    <location>
        <begin position="91"/>
        <end position="111"/>
    </location>
</feature>
<dbReference type="Proteomes" id="UP000249165">
    <property type="component" value="Unassembled WGS sequence"/>
</dbReference>
<accession>A0A327XW50</accession>
<sequence>MVFDTITLNGVLAGGSEITFAGLFDYVSTPGDLLMEMQFLSGARMSTTLSYNRNSNTERVSPPLCFDGCDTGYTPPDYGNLTSFETITTSAVPVPAGVWMLGLGLAGLGALRRGRRPSA</sequence>
<keyword evidence="1" id="KW-1133">Transmembrane helix</keyword>
<name>A0A327XW50_9RHOB</name>
<dbReference type="EMBL" id="QLMG01000038">
    <property type="protein sequence ID" value="RAK13228.1"/>
    <property type="molecule type" value="Genomic_DNA"/>
</dbReference>
<gene>
    <name evidence="2" type="ORF">ATI53_103813</name>
</gene>
<organism evidence="2 3">
    <name type="scientific">Salipiger aestuarii</name>
    <dbReference type="NCBI Taxonomy" id="568098"/>
    <lineage>
        <taxon>Bacteria</taxon>
        <taxon>Pseudomonadati</taxon>
        <taxon>Pseudomonadota</taxon>
        <taxon>Alphaproteobacteria</taxon>
        <taxon>Rhodobacterales</taxon>
        <taxon>Roseobacteraceae</taxon>
        <taxon>Salipiger</taxon>
    </lineage>
</organism>
<dbReference type="NCBIfam" id="TIGR03370">
    <property type="entry name" value="VPLPA-CTERM"/>
    <property type="match status" value="1"/>
</dbReference>
<evidence type="ECO:0000256" key="1">
    <source>
        <dbReference type="SAM" id="Phobius"/>
    </source>
</evidence>
<dbReference type="InterPro" id="IPR022472">
    <property type="entry name" value="VPLPA-CTERM"/>
</dbReference>
<keyword evidence="3" id="KW-1185">Reference proteome</keyword>
<dbReference type="RefSeq" id="WP_111550921.1">
    <property type="nucleotide sequence ID" value="NZ_LIQE01000035.1"/>
</dbReference>